<proteinExistence type="predicted"/>
<evidence type="ECO:0000313" key="1">
    <source>
        <dbReference type="EMBL" id="SQF66915.1"/>
    </source>
</evidence>
<evidence type="ECO:0000313" key="2">
    <source>
        <dbReference type="Proteomes" id="UP000249571"/>
    </source>
</evidence>
<protein>
    <submittedName>
        <fullName evidence="1">Uncharacterized protein</fullName>
    </submittedName>
</protein>
<sequence length="82" mass="9288">MIRKKRIFGLFRVSELLLLGLLISLLFALFALTNSFSTLHNMLATAGLNQRSANQKPHYQVGQEVQVTLPGKYRDWIGKVSK</sequence>
<accession>A0A9X8SZG8</accession>
<dbReference type="Proteomes" id="UP000249571">
    <property type="component" value="Chromosome 1"/>
</dbReference>
<gene>
    <name evidence="1" type="ORF">NCTC6179_01089</name>
</gene>
<dbReference type="AlphaFoldDB" id="A0A9X8SZG8"/>
<reference evidence="1 2" key="1">
    <citation type="submission" date="2018-06" db="EMBL/GenBank/DDBJ databases">
        <authorList>
            <consortium name="Pathogen Informatics"/>
            <person name="Doyle S."/>
        </authorList>
    </citation>
    <scope>NUCLEOTIDE SEQUENCE [LARGE SCALE GENOMIC DNA]</scope>
    <source>
        <strain evidence="1 2">NCTC6179</strain>
    </source>
</reference>
<dbReference type="EMBL" id="LS483361">
    <property type="protein sequence ID" value="SQF66915.1"/>
    <property type="molecule type" value="Genomic_DNA"/>
</dbReference>
<organism evidence="1 2">
    <name type="scientific">Streptococcus dysgalactiae subsp. equisimilis</name>
    <name type="common">Streptococcus equisimilis</name>
    <dbReference type="NCBI Taxonomy" id="119602"/>
    <lineage>
        <taxon>Bacteria</taxon>
        <taxon>Bacillati</taxon>
        <taxon>Bacillota</taxon>
        <taxon>Bacilli</taxon>
        <taxon>Lactobacillales</taxon>
        <taxon>Streptococcaceae</taxon>
        <taxon>Streptococcus</taxon>
    </lineage>
</organism>
<name>A0A9X8SZG8_STREQ</name>